<dbReference type="PROSITE" id="PS50191">
    <property type="entry name" value="CRAL_TRIO"/>
    <property type="match status" value="1"/>
</dbReference>
<dbReference type="CDD" id="cd11857">
    <property type="entry name" value="SH3_DBS"/>
    <property type="match status" value="1"/>
</dbReference>
<keyword evidence="14" id="KW-1185">Reference proteome</keyword>
<evidence type="ECO:0000256" key="3">
    <source>
        <dbReference type="ARBA" id="ARBA00022490"/>
    </source>
</evidence>
<dbReference type="InterPro" id="IPR000219">
    <property type="entry name" value="DH_dom"/>
</dbReference>
<feature type="compositionally biased region" description="Polar residues" evidence="8">
    <location>
        <begin position="1017"/>
        <end position="1027"/>
    </location>
</feature>
<gene>
    <name evidence="13" type="primary">MCF2L</name>
</gene>
<dbReference type="SMART" id="SM00233">
    <property type="entry name" value="PH"/>
    <property type="match status" value="1"/>
</dbReference>
<dbReference type="FunFam" id="2.30.29.30:FF:000078">
    <property type="entry name" value="Guanine nucleotide exchange factor DBS"/>
    <property type="match status" value="1"/>
</dbReference>
<evidence type="ECO:0000256" key="5">
    <source>
        <dbReference type="ARBA" id="ARBA00022658"/>
    </source>
</evidence>
<dbReference type="InterPro" id="IPR001251">
    <property type="entry name" value="CRAL-TRIO_dom"/>
</dbReference>
<evidence type="ECO:0000259" key="11">
    <source>
        <dbReference type="PROSITE" id="PS50010"/>
    </source>
</evidence>
<dbReference type="Gene3D" id="2.30.30.40">
    <property type="entry name" value="SH3 Domains"/>
    <property type="match status" value="1"/>
</dbReference>
<comment type="subcellular location">
    <subcellularLocation>
        <location evidence="1">Cytoplasm</location>
    </subcellularLocation>
</comment>
<dbReference type="PROSITE" id="PS50010">
    <property type="entry name" value="DH_2"/>
    <property type="match status" value="1"/>
</dbReference>
<dbReference type="SUPFAM" id="SSF48065">
    <property type="entry name" value="DBL homology domain (DH-domain)"/>
    <property type="match status" value="1"/>
</dbReference>
<dbReference type="InterPro" id="IPR011993">
    <property type="entry name" value="PH-like_dom_sf"/>
</dbReference>
<feature type="domain" description="CRAL-TRIO" evidence="12">
    <location>
        <begin position="54"/>
        <end position="226"/>
    </location>
</feature>
<dbReference type="Proteomes" id="UP000472261">
    <property type="component" value="Unplaced"/>
</dbReference>
<evidence type="ECO:0000259" key="9">
    <source>
        <dbReference type="PROSITE" id="PS50002"/>
    </source>
</evidence>
<dbReference type="InterPro" id="IPR035532">
    <property type="entry name" value="DBS_SH3"/>
</dbReference>
<sequence length="1208" mass="136000">MAALCLHNLGTVYGAPRWVNMRCVSHGTSWQSCSSVCCIWSSTSVPIQLGLPNLLSSGDEIMHQDIIPLYAADIHDQLKKQFAYLSGGRGGDGCPVITFPDYPAFSEIPEKEFQNVLTYLTSIPNLRDAGIGFILVIDRRQDKWTSVKASILRIAASFPGNLQLVLVLRPTGLFHRALSDIAFKFNKDEFKMKVPIIMLGSVSELQGYIDKTQLTEDLGGTLDYCHNRWLSRRTAIEGFAQKVKQTAQILQSFGTELAETELPNDVQSTSSLLATHTEKKDKMKEDIRLAVEQGDDILGSITKPVTENPEYKLNQDQLDNQTTVERLLAQLHETESAFDEFWIKHQQKLEQCLHLRNFEQNFREVKAALDIVSERLSAFTDVGNSCSHVEHILKDLVNFEEKSRETVAKARMLASEGDAFIQSNHYAVDSIIPKCSELHHLCDAFTTEMERKRNVLNKSLELHGLLEKSMKWCDEGIYLLASQPVDKCQSQDGAESALQEIEKFLDTGAGNKIKELKKVYREYAHILNEDLKEHIQKVFQKQESMEEMFQKRQVSLKKLAAKQTRPVQPVAPRPEAFVKSPCTSPGLQRDCVSNTESGVLRKVNYRRGKSEMSELHQSRGGSTMDDEENLAVLRQHVMNELIETERAYVEELLCVLEGYAAEMDNPLMAHLISPELQNKKDILFGNMEEIYHFHNRIFLRELENYVEYPELVGRCFLDQMEDFQIYEKYCQNKPRSESLWRQFSDSVFFQECQRKLDHKLSLDSYLLKPVQRITKYQLLLKEMLKYSKNCEGAEDLQEALNSILGILKAVNDSMHQIAITGYDGNLNELGKLLMQGSFNVWTDHKKGHSKVKDLARFKPMQRHLFLHEKAVLFCKKREENGEGYEKAPSYSYKHSLNMAAVGITENVKGDAKKFEIWYNAREEVYIIQAPTPEVKATWVNEIRKVLTSQLQACREASQHRTLEHTQSLPLPASSCTSPSRNNIRNTKKMDERKADLTGLEGYVTTVAPKYPEKSKETPSSTAKSQTLPMILLTGPASPTSPDKKAKRHEVVSDPTPFGVRGWAKTSHSLDASEENDGWSSAEEPLNSSDAEEEGGGGGGGNEMKLTPGKYTVVTDYEKGVSEEFAVKGGDLVQLIREGEDGLWYVKNLTTGREGWIPANNLLMLIGNSKSAQSLSSSESGTASSTLSTSSSCSDSCNASSTSFSDIKG</sequence>
<dbReference type="PANTHER" id="PTHR22826">
    <property type="entry name" value="RHO GUANINE EXCHANGE FACTOR-RELATED"/>
    <property type="match status" value="1"/>
</dbReference>
<dbReference type="Pfam" id="PF00621">
    <property type="entry name" value="RhoGEF"/>
    <property type="match status" value="1"/>
</dbReference>
<dbReference type="InterPro" id="IPR001849">
    <property type="entry name" value="PH_domain"/>
</dbReference>
<feature type="region of interest" description="Disordered" evidence="8">
    <location>
        <begin position="961"/>
        <end position="983"/>
    </location>
</feature>
<dbReference type="PROSITE" id="PS00741">
    <property type="entry name" value="DH_1"/>
    <property type="match status" value="1"/>
</dbReference>
<dbReference type="InterPro" id="IPR001331">
    <property type="entry name" value="GDS_CDC24_CS"/>
</dbReference>
<dbReference type="PROSITE" id="PS50003">
    <property type="entry name" value="PH_DOMAIN"/>
    <property type="match status" value="1"/>
</dbReference>
<comment type="similarity">
    <text evidence="6">Belongs to the MCF2 family.</text>
</comment>
<dbReference type="CDD" id="cd00170">
    <property type="entry name" value="SEC14"/>
    <property type="match status" value="1"/>
</dbReference>
<evidence type="ECO:0000256" key="8">
    <source>
        <dbReference type="SAM" id="MobiDB-lite"/>
    </source>
</evidence>
<dbReference type="CDD" id="cd00176">
    <property type="entry name" value="SPEC"/>
    <property type="match status" value="1"/>
</dbReference>
<dbReference type="Gene3D" id="2.30.29.30">
    <property type="entry name" value="Pleckstrin-homology domain (PH domain)/Phosphotyrosine-binding domain (PTB)"/>
    <property type="match status" value="1"/>
</dbReference>
<evidence type="ECO:0000313" key="13">
    <source>
        <dbReference type="Ensembl" id="ENSPCLP00000024074.1"/>
    </source>
</evidence>
<dbReference type="InterPro" id="IPR051336">
    <property type="entry name" value="RhoGEF_Guanine_NuclExch_SF"/>
</dbReference>
<dbReference type="InterPro" id="IPR056466">
    <property type="entry name" value="Spectrin_DBS"/>
</dbReference>
<dbReference type="FunFam" id="1.20.900.10:FF:000001">
    <property type="entry name" value="Guanine nucleotide exchange factor DBS"/>
    <property type="match status" value="1"/>
</dbReference>
<dbReference type="SUPFAM" id="SSF46966">
    <property type="entry name" value="Spectrin repeat"/>
    <property type="match status" value="1"/>
</dbReference>
<dbReference type="GO" id="GO:0005737">
    <property type="term" value="C:cytoplasm"/>
    <property type="evidence" value="ECO:0007669"/>
    <property type="project" value="UniProtKB-SubCell"/>
</dbReference>
<protein>
    <submittedName>
        <fullName evidence="13">MCF.2 cell line derived transforming sequence like</fullName>
    </submittedName>
</protein>
<feature type="region of interest" description="Disordered" evidence="8">
    <location>
        <begin position="1172"/>
        <end position="1208"/>
    </location>
</feature>
<reference evidence="13" key="2">
    <citation type="submission" date="2025-09" db="UniProtKB">
        <authorList>
            <consortium name="Ensembl"/>
        </authorList>
    </citation>
    <scope>IDENTIFICATION</scope>
</reference>
<dbReference type="Pfam" id="PF23289">
    <property type="entry name" value="Spectrin_5"/>
    <property type="match status" value="1"/>
</dbReference>
<dbReference type="SUPFAM" id="SSF69989">
    <property type="entry name" value="C-terminal domain of PLC-beta"/>
    <property type="match status" value="1"/>
</dbReference>
<evidence type="ECO:0000256" key="6">
    <source>
        <dbReference type="ARBA" id="ARBA00049987"/>
    </source>
</evidence>
<dbReference type="Gene3D" id="1.20.900.10">
    <property type="entry name" value="Dbl homology (DH) domain"/>
    <property type="match status" value="1"/>
</dbReference>
<organism evidence="13 14">
    <name type="scientific">Phasianus colchicus</name>
    <name type="common">Common pheasant</name>
    <dbReference type="NCBI Taxonomy" id="9054"/>
    <lineage>
        <taxon>Eukaryota</taxon>
        <taxon>Metazoa</taxon>
        <taxon>Chordata</taxon>
        <taxon>Craniata</taxon>
        <taxon>Vertebrata</taxon>
        <taxon>Euteleostomi</taxon>
        <taxon>Archelosauria</taxon>
        <taxon>Archosauria</taxon>
        <taxon>Dinosauria</taxon>
        <taxon>Saurischia</taxon>
        <taxon>Theropoda</taxon>
        <taxon>Coelurosauria</taxon>
        <taxon>Aves</taxon>
        <taxon>Neognathae</taxon>
        <taxon>Galloanserae</taxon>
        <taxon>Galliformes</taxon>
        <taxon>Phasianidae</taxon>
        <taxon>Phasianinae</taxon>
        <taxon>Phasianus</taxon>
    </lineage>
</organism>
<dbReference type="Pfam" id="PF00018">
    <property type="entry name" value="SH3_1"/>
    <property type="match status" value="1"/>
</dbReference>
<dbReference type="PANTHER" id="PTHR22826:SF115">
    <property type="entry name" value="GUANINE NUCLEOTIDE EXCHANGE FACTOR DBS"/>
    <property type="match status" value="1"/>
</dbReference>
<dbReference type="Pfam" id="PF13716">
    <property type="entry name" value="CRAL_TRIO_2"/>
    <property type="match status" value="1"/>
</dbReference>
<dbReference type="CDD" id="cd00160">
    <property type="entry name" value="RhoGEF"/>
    <property type="match status" value="1"/>
</dbReference>
<feature type="domain" description="DH" evidence="11">
    <location>
        <begin position="633"/>
        <end position="813"/>
    </location>
</feature>
<dbReference type="GO" id="GO:0035556">
    <property type="term" value="P:intracellular signal transduction"/>
    <property type="evidence" value="ECO:0007669"/>
    <property type="project" value="InterPro"/>
</dbReference>
<feature type="region of interest" description="Disordered" evidence="8">
    <location>
        <begin position="1008"/>
        <end position="1106"/>
    </location>
</feature>
<dbReference type="SMART" id="SM00516">
    <property type="entry name" value="SEC14"/>
    <property type="match status" value="1"/>
</dbReference>
<dbReference type="Gene3D" id="1.20.58.60">
    <property type="match status" value="1"/>
</dbReference>
<dbReference type="InterPro" id="IPR018159">
    <property type="entry name" value="Spectrin/alpha-actinin"/>
</dbReference>
<dbReference type="GO" id="GO:0005085">
    <property type="term" value="F:guanyl-nucleotide exchange factor activity"/>
    <property type="evidence" value="ECO:0007669"/>
    <property type="project" value="UniProtKB-KW"/>
</dbReference>
<feature type="domain" description="SH3" evidence="9">
    <location>
        <begin position="1105"/>
        <end position="1166"/>
    </location>
</feature>
<dbReference type="AlphaFoldDB" id="A0A669QTI5"/>
<dbReference type="SMART" id="SM00325">
    <property type="entry name" value="RhoGEF"/>
    <property type="match status" value="1"/>
</dbReference>
<feature type="compositionally biased region" description="Polar residues" evidence="8">
    <location>
        <begin position="964"/>
        <end position="983"/>
    </location>
</feature>
<proteinExistence type="inferred from homology"/>
<dbReference type="Pfam" id="PF22697">
    <property type="entry name" value="SOS1_NGEF_PH"/>
    <property type="match status" value="1"/>
</dbReference>
<dbReference type="SMART" id="SM00150">
    <property type="entry name" value="SPEC"/>
    <property type="match status" value="1"/>
</dbReference>
<dbReference type="SUPFAM" id="SSF50729">
    <property type="entry name" value="PH domain-like"/>
    <property type="match status" value="1"/>
</dbReference>
<dbReference type="InterPro" id="IPR036028">
    <property type="entry name" value="SH3-like_dom_sf"/>
</dbReference>
<evidence type="ECO:0000256" key="4">
    <source>
        <dbReference type="ARBA" id="ARBA00022553"/>
    </source>
</evidence>
<dbReference type="Ensembl" id="ENSPCLT00000033435.1">
    <property type="protein sequence ID" value="ENSPCLP00000024074.1"/>
    <property type="gene ID" value="ENSPCLG00000021221.1"/>
</dbReference>
<dbReference type="SUPFAM" id="SSF50044">
    <property type="entry name" value="SH3-domain"/>
    <property type="match status" value="1"/>
</dbReference>
<dbReference type="InterPro" id="IPR035899">
    <property type="entry name" value="DBL_dom_sf"/>
</dbReference>
<dbReference type="SMART" id="SM00326">
    <property type="entry name" value="SH3"/>
    <property type="match status" value="1"/>
</dbReference>
<keyword evidence="4" id="KW-0597">Phosphoprotein</keyword>
<accession>A0A669QTI5</accession>
<evidence type="ECO:0000256" key="1">
    <source>
        <dbReference type="ARBA" id="ARBA00004496"/>
    </source>
</evidence>
<evidence type="ECO:0000256" key="7">
    <source>
        <dbReference type="PROSITE-ProRule" id="PRU00192"/>
    </source>
</evidence>
<keyword evidence="5" id="KW-0344">Guanine-nucleotide releasing factor</keyword>
<evidence type="ECO:0000259" key="12">
    <source>
        <dbReference type="PROSITE" id="PS50191"/>
    </source>
</evidence>
<keyword evidence="2 7" id="KW-0728">SH3 domain</keyword>
<dbReference type="PROSITE" id="PS50002">
    <property type="entry name" value="SH3"/>
    <property type="match status" value="1"/>
</dbReference>
<dbReference type="InterPro" id="IPR001452">
    <property type="entry name" value="SH3_domain"/>
</dbReference>
<dbReference type="GO" id="GO:0035025">
    <property type="term" value="P:positive regulation of Rho protein signal transduction"/>
    <property type="evidence" value="ECO:0007669"/>
    <property type="project" value="TreeGrafter"/>
</dbReference>
<evidence type="ECO:0000313" key="14">
    <source>
        <dbReference type="Proteomes" id="UP000472261"/>
    </source>
</evidence>
<evidence type="ECO:0000259" key="10">
    <source>
        <dbReference type="PROSITE" id="PS50003"/>
    </source>
</evidence>
<dbReference type="InterPro" id="IPR035534">
    <property type="entry name" value="DBS_PH"/>
</dbReference>
<name>A0A669QTI5_PHACC</name>
<evidence type="ECO:0000256" key="2">
    <source>
        <dbReference type="ARBA" id="ARBA00022443"/>
    </source>
</evidence>
<dbReference type="CDD" id="cd01227">
    <property type="entry name" value="PH_Dbs"/>
    <property type="match status" value="1"/>
</dbReference>
<dbReference type="InterPro" id="IPR055251">
    <property type="entry name" value="SOS1_NGEF_PH"/>
</dbReference>
<keyword evidence="3" id="KW-0963">Cytoplasm</keyword>
<reference evidence="13" key="1">
    <citation type="submission" date="2025-08" db="UniProtKB">
        <authorList>
            <consortium name="Ensembl"/>
        </authorList>
    </citation>
    <scope>IDENTIFICATION</scope>
</reference>
<feature type="domain" description="PH" evidence="10">
    <location>
        <begin position="825"/>
        <end position="947"/>
    </location>
</feature>